<dbReference type="GO" id="GO:0005886">
    <property type="term" value="C:plasma membrane"/>
    <property type="evidence" value="ECO:0007669"/>
    <property type="project" value="UniProtKB-SubCell"/>
</dbReference>
<dbReference type="PANTHER" id="PTHR34308">
    <property type="entry name" value="COBALAMIN BIOSYNTHESIS PROTEIN CBIB"/>
    <property type="match status" value="1"/>
</dbReference>
<evidence type="ECO:0000256" key="6">
    <source>
        <dbReference type="ARBA" id="ARBA00022692"/>
    </source>
</evidence>
<evidence type="ECO:0000313" key="10">
    <source>
        <dbReference type="EMBL" id="PLR80393.1"/>
    </source>
</evidence>
<dbReference type="GO" id="GO:0009236">
    <property type="term" value="P:cobalamin biosynthetic process"/>
    <property type="evidence" value="ECO:0007669"/>
    <property type="project" value="UniProtKB-UniPathway"/>
</dbReference>
<dbReference type="EMBL" id="PGVD01000091">
    <property type="protein sequence ID" value="PLR88852.1"/>
    <property type="molecule type" value="Genomic_DNA"/>
</dbReference>
<dbReference type="OrthoDB" id="9811967at2"/>
<evidence type="ECO:0000256" key="5">
    <source>
        <dbReference type="ARBA" id="ARBA00022573"/>
    </source>
</evidence>
<dbReference type="RefSeq" id="WP_101578833.1">
    <property type="nucleotide sequence ID" value="NZ_PGVA01000053.1"/>
</dbReference>
<evidence type="ECO:0000256" key="7">
    <source>
        <dbReference type="ARBA" id="ARBA00022989"/>
    </source>
</evidence>
<dbReference type="EMBL" id="PGVA01000053">
    <property type="protein sequence ID" value="PLR80393.1"/>
    <property type="molecule type" value="Genomic_DNA"/>
</dbReference>
<comment type="pathway">
    <text evidence="2">Cofactor biosynthesis; adenosylcobalamin biosynthesis.</text>
</comment>
<keyword evidence="7 9" id="KW-1133">Transmembrane helix</keyword>
<dbReference type="Proteomes" id="UP000234951">
    <property type="component" value="Unassembled WGS sequence"/>
</dbReference>
<evidence type="ECO:0000313" key="13">
    <source>
        <dbReference type="Proteomes" id="UP000235114"/>
    </source>
</evidence>
<evidence type="ECO:0000313" key="11">
    <source>
        <dbReference type="EMBL" id="PLR88852.1"/>
    </source>
</evidence>
<evidence type="ECO:0000313" key="12">
    <source>
        <dbReference type="Proteomes" id="UP000234951"/>
    </source>
</evidence>
<keyword evidence="13" id="KW-1185">Reference proteome</keyword>
<comment type="similarity">
    <text evidence="3">Belongs to the CobD/CbiB family.</text>
</comment>
<keyword evidence="4" id="KW-1003">Cell membrane</keyword>
<keyword evidence="8 9" id="KW-0472">Membrane</keyword>
<reference evidence="11 13" key="2">
    <citation type="submission" date="2017-12" db="EMBL/GenBank/DDBJ databases">
        <title>Comparative Functional Genomics of Dry Heat Resistant strains isolated from the Viking Spacecraft.</title>
        <authorList>
            <person name="Seuylemezian A."/>
            <person name="Cooper K."/>
            <person name="Vaishampayan P."/>
        </authorList>
    </citation>
    <scope>NUCLEOTIDE SEQUENCE [LARGE SCALE GENOMIC DNA]</scope>
    <source>
        <strain evidence="11 13">ATCC 29669</strain>
    </source>
</reference>
<evidence type="ECO:0000256" key="3">
    <source>
        <dbReference type="ARBA" id="ARBA00006263"/>
    </source>
</evidence>
<evidence type="ECO:0008006" key="14">
    <source>
        <dbReference type="Google" id="ProtNLM"/>
    </source>
</evidence>
<dbReference type="InterPro" id="IPR004485">
    <property type="entry name" value="Cobalamin_biosynth_CobD/CbiB"/>
</dbReference>
<evidence type="ECO:0000256" key="9">
    <source>
        <dbReference type="SAM" id="Phobius"/>
    </source>
</evidence>
<feature type="transmembrane region" description="Helical" evidence="9">
    <location>
        <begin position="97"/>
        <end position="116"/>
    </location>
</feature>
<keyword evidence="6 9" id="KW-0812">Transmembrane</keyword>
<name>A0A2N5GHW6_9BACI</name>
<comment type="caution">
    <text evidence="10">The sequence shown here is derived from an EMBL/GenBank/DDBJ whole genome shotgun (WGS) entry which is preliminary data.</text>
</comment>
<evidence type="ECO:0000256" key="8">
    <source>
        <dbReference type="ARBA" id="ARBA00023136"/>
    </source>
</evidence>
<evidence type="ECO:0000256" key="1">
    <source>
        <dbReference type="ARBA" id="ARBA00004651"/>
    </source>
</evidence>
<organism evidence="10 12">
    <name type="scientific">Bacillus canaveralius</name>
    <dbReference type="NCBI Taxonomy" id="1403243"/>
    <lineage>
        <taxon>Bacteria</taxon>
        <taxon>Bacillati</taxon>
        <taxon>Bacillota</taxon>
        <taxon>Bacilli</taxon>
        <taxon>Bacillales</taxon>
        <taxon>Bacillaceae</taxon>
        <taxon>Bacillus</taxon>
    </lineage>
</organism>
<protein>
    <recommendedName>
        <fullName evidence="14">Cobalamin biosynthesis protein CobD</fullName>
    </recommendedName>
</protein>
<dbReference type="GO" id="GO:0048472">
    <property type="term" value="F:threonine-phosphate decarboxylase activity"/>
    <property type="evidence" value="ECO:0007669"/>
    <property type="project" value="InterPro"/>
</dbReference>
<dbReference type="AlphaFoldDB" id="A0A2N5GHW6"/>
<sequence length="119" mass="13227">MLSHSIYILTAYLIDRIIGDPRALPHPVVWIGKSISLHPSPNSGYPEAAIAGALNIQLWGTNFYFGVPSHRAKMGEPVRQIEPDDILHTILVMKTSATICVFLFFIISLLLGQYNILIL</sequence>
<gene>
    <name evidence="10" type="ORF">CU635_18380</name>
    <name evidence="11" type="ORF">CVD25_21990</name>
</gene>
<dbReference type="PANTHER" id="PTHR34308:SF1">
    <property type="entry name" value="COBALAMIN BIOSYNTHESIS PROTEIN CBIB"/>
    <property type="match status" value="1"/>
</dbReference>
<dbReference type="Pfam" id="PF03186">
    <property type="entry name" value="CobD_Cbib"/>
    <property type="match status" value="1"/>
</dbReference>
<dbReference type="Proteomes" id="UP000235114">
    <property type="component" value="Unassembled WGS sequence"/>
</dbReference>
<accession>A0A2N5GHW6</accession>
<keyword evidence="5" id="KW-0169">Cobalamin biosynthesis</keyword>
<evidence type="ECO:0000256" key="4">
    <source>
        <dbReference type="ARBA" id="ARBA00022475"/>
    </source>
</evidence>
<proteinExistence type="inferred from homology"/>
<comment type="subcellular location">
    <subcellularLocation>
        <location evidence="1">Cell membrane</location>
        <topology evidence="1">Multi-pass membrane protein</topology>
    </subcellularLocation>
</comment>
<dbReference type="UniPathway" id="UPA00148"/>
<reference evidence="10 12" key="1">
    <citation type="submission" date="2017-11" db="EMBL/GenBank/DDBJ databases">
        <title>Comparitive Functional Genomics of Dry Heat Resistant strains isolated from the Viking Spacecraft.</title>
        <authorList>
            <person name="Seuylemezian A."/>
            <person name="Cooper K."/>
            <person name="Vaishampayan P."/>
        </authorList>
    </citation>
    <scope>NUCLEOTIDE SEQUENCE [LARGE SCALE GENOMIC DNA]</scope>
    <source>
        <strain evidence="10 12">M4.6</strain>
    </source>
</reference>
<evidence type="ECO:0000256" key="2">
    <source>
        <dbReference type="ARBA" id="ARBA00004953"/>
    </source>
</evidence>